<dbReference type="Gene3D" id="3.40.50.1110">
    <property type="entry name" value="SGNH hydrolase"/>
    <property type="match status" value="1"/>
</dbReference>
<sequence>MKKAIIASVLSALFIGSLHAAPVKVACVGDSITFGSGLKPGDARYPQVLATLMGPDYDVKGFGNPGKTAGNYPGQAGRWFGSTPQHKQALDFKADIYISNLGINDTGRWWNPDLFVKGYDDLFKAWKTASPKARFFAWGMLGPDYRGPLGKKAFPGNCYPDVRKYALSDNGSAANRPEAEKLIASVARRHKAALFDALTPLSDHPEWYVDGLHPTAEGARRIAEITFAKLVKNMKIKQPAPQLETGTDSLIINNKGNSGILLDGWRLTDGTGTLVFENATVVHPGDRIIISIGTETQTDPTKPLAIKSAKSPSAFKLLPPRK</sequence>
<name>A0ABN6QH01_9BACT</name>
<dbReference type="Pfam" id="PF13472">
    <property type="entry name" value="Lipase_GDSL_2"/>
    <property type="match status" value="1"/>
</dbReference>
<organism evidence="3 4">
    <name type="scientific">Akkermansia biwaensis</name>
    <dbReference type="NCBI Taxonomy" id="2946555"/>
    <lineage>
        <taxon>Bacteria</taxon>
        <taxon>Pseudomonadati</taxon>
        <taxon>Verrucomicrobiota</taxon>
        <taxon>Verrucomicrobiia</taxon>
        <taxon>Verrucomicrobiales</taxon>
        <taxon>Akkermansiaceae</taxon>
        <taxon>Akkermansia</taxon>
    </lineage>
</organism>
<dbReference type="Proteomes" id="UP001062263">
    <property type="component" value="Chromosome"/>
</dbReference>
<feature type="chain" id="PRO_5047199948" description="SGNH hydrolase-type esterase domain-containing protein" evidence="1">
    <location>
        <begin position="21"/>
        <end position="322"/>
    </location>
</feature>
<gene>
    <name evidence="3" type="ORF">Abiwalacus_13930</name>
</gene>
<evidence type="ECO:0000313" key="4">
    <source>
        <dbReference type="Proteomes" id="UP001062263"/>
    </source>
</evidence>
<feature type="signal peptide" evidence="1">
    <location>
        <begin position="1"/>
        <end position="20"/>
    </location>
</feature>
<evidence type="ECO:0000313" key="3">
    <source>
        <dbReference type="EMBL" id="BDL43819.1"/>
    </source>
</evidence>
<keyword evidence="1" id="KW-0732">Signal</keyword>
<proteinExistence type="predicted"/>
<dbReference type="InterPro" id="IPR013830">
    <property type="entry name" value="SGNH_hydro"/>
</dbReference>
<dbReference type="RefSeq" id="WP_215436772.1">
    <property type="nucleotide sequence ID" value="NZ_AP025943.1"/>
</dbReference>
<feature type="domain" description="SGNH hydrolase-type esterase" evidence="2">
    <location>
        <begin position="27"/>
        <end position="221"/>
    </location>
</feature>
<dbReference type="EMBL" id="AP025943">
    <property type="protein sequence ID" value="BDL43819.1"/>
    <property type="molecule type" value="Genomic_DNA"/>
</dbReference>
<evidence type="ECO:0000259" key="2">
    <source>
        <dbReference type="Pfam" id="PF13472"/>
    </source>
</evidence>
<protein>
    <recommendedName>
        <fullName evidence="2">SGNH hydrolase-type esterase domain-containing protein</fullName>
    </recommendedName>
</protein>
<keyword evidence="4" id="KW-1185">Reference proteome</keyword>
<dbReference type="SUPFAM" id="SSF52266">
    <property type="entry name" value="SGNH hydrolase"/>
    <property type="match status" value="1"/>
</dbReference>
<evidence type="ECO:0000256" key="1">
    <source>
        <dbReference type="SAM" id="SignalP"/>
    </source>
</evidence>
<dbReference type="InterPro" id="IPR051532">
    <property type="entry name" value="Ester_Hydrolysis_Enzymes"/>
</dbReference>
<dbReference type="InterPro" id="IPR036514">
    <property type="entry name" value="SGNH_hydro_sf"/>
</dbReference>
<accession>A0ABN6QH01</accession>
<reference evidence="3" key="1">
    <citation type="submission" date="2022-06" db="EMBL/GenBank/DDBJ databases">
        <title>Akkermansia biwalacus sp. nov., an anaerobic mucin-degrading bacterium isolated from human intestine.</title>
        <authorList>
            <person name="Kobayashi Y."/>
            <person name="Inoue S."/>
            <person name="Kawahara T."/>
            <person name="Kohda N."/>
        </authorList>
    </citation>
    <scope>NUCLEOTIDE SEQUENCE</scope>
    <source>
        <strain evidence="3">WON2089</strain>
    </source>
</reference>
<dbReference type="PANTHER" id="PTHR30383">
    <property type="entry name" value="THIOESTERASE 1/PROTEASE 1/LYSOPHOSPHOLIPASE L1"/>
    <property type="match status" value="1"/>
</dbReference>